<reference evidence="11 12" key="1">
    <citation type="journal article" date="2019" name="Int. J. Syst. Evol. Microbiol.">
        <title>The Global Catalogue of Microorganisms (GCM) 10K type strain sequencing project: providing services to taxonomists for standard genome sequencing and annotation.</title>
        <authorList>
            <consortium name="The Broad Institute Genomics Platform"/>
            <consortium name="The Broad Institute Genome Sequencing Center for Infectious Disease"/>
            <person name="Wu L."/>
            <person name="Ma J."/>
        </authorList>
    </citation>
    <scope>NUCLEOTIDE SEQUENCE [LARGE SCALE GENOMIC DNA]</scope>
    <source>
        <strain evidence="11 12">JCM 6307</strain>
    </source>
</reference>
<organism evidence="11 12">
    <name type="scientific">Streptomyces thermolineatus</name>
    <dbReference type="NCBI Taxonomy" id="44033"/>
    <lineage>
        <taxon>Bacteria</taxon>
        <taxon>Bacillati</taxon>
        <taxon>Actinomycetota</taxon>
        <taxon>Actinomycetes</taxon>
        <taxon>Kitasatosporales</taxon>
        <taxon>Streptomycetaceae</taxon>
        <taxon>Streptomyces</taxon>
    </lineage>
</organism>
<name>A0ABN3MC44_9ACTN</name>
<keyword evidence="3" id="KW-0732">Signal</keyword>
<dbReference type="InterPro" id="IPR043504">
    <property type="entry name" value="Peptidase_S1_PA_chymotrypsin"/>
</dbReference>
<dbReference type="Pfam" id="PF00089">
    <property type="entry name" value="Trypsin"/>
    <property type="match status" value="1"/>
</dbReference>
<evidence type="ECO:0000256" key="5">
    <source>
        <dbReference type="ARBA" id="ARBA00022825"/>
    </source>
</evidence>
<keyword evidence="2" id="KW-0645">Protease</keyword>
<feature type="domain" description="Peptidase S1" evidence="9">
    <location>
        <begin position="187"/>
        <end position="308"/>
    </location>
</feature>
<evidence type="ECO:0000256" key="6">
    <source>
        <dbReference type="ARBA" id="ARBA00023145"/>
    </source>
</evidence>
<feature type="region of interest" description="Disordered" evidence="8">
    <location>
        <begin position="1"/>
        <end position="26"/>
    </location>
</feature>
<evidence type="ECO:0000256" key="2">
    <source>
        <dbReference type="ARBA" id="ARBA00022670"/>
    </source>
</evidence>
<dbReference type="InterPro" id="IPR033116">
    <property type="entry name" value="TRYPSIN_SER"/>
</dbReference>
<dbReference type="Proteomes" id="UP001501358">
    <property type="component" value="Unassembled WGS sequence"/>
</dbReference>
<evidence type="ECO:0000259" key="9">
    <source>
        <dbReference type="Pfam" id="PF00089"/>
    </source>
</evidence>
<sequence length="317" mass="31952">MRTGRSTVSRSGTAPRSGTASRSGVARRTRPIAVASVLLALTAFTLPSAGAEPAGASPEVAAAVARQLGAADIAGTAWVVDPRTGRTVVTADERVGRAETAELKKIAAAHGGAVEVRRTEGTFDKFIAGGDPVYSDTGSRCTLGFNVRSSTAHYFLVAGHCAEGATTWYADPGRTVVLGTTAGSSFPGNDYGLVRYTNTSVPKEGTVNLHNGSHRDITGAGNAYVGQYVQRSGSTTGLRGGTVTGLNATVNYGGGDIVYGLVQTTMCAEPGDSGGPVFSGGTALGLVSGGSGNCSSGGTTFFQPVTEALAAYGVGVY</sequence>
<evidence type="ECO:0000259" key="10">
    <source>
        <dbReference type="Pfam" id="PF02983"/>
    </source>
</evidence>
<dbReference type="InterPro" id="IPR009003">
    <property type="entry name" value="Peptidase_S1_PA"/>
</dbReference>
<feature type="compositionally biased region" description="Polar residues" evidence="8">
    <location>
        <begin position="1"/>
        <end position="22"/>
    </location>
</feature>
<evidence type="ECO:0000256" key="4">
    <source>
        <dbReference type="ARBA" id="ARBA00022801"/>
    </source>
</evidence>
<keyword evidence="12" id="KW-1185">Reference proteome</keyword>
<dbReference type="PROSITE" id="PS00135">
    <property type="entry name" value="TRYPSIN_SER"/>
    <property type="match status" value="1"/>
</dbReference>
<evidence type="ECO:0000256" key="1">
    <source>
        <dbReference type="ARBA" id="ARBA00007664"/>
    </source>
</evidence>
<dbReference type="PRINTS" id="PR00861">
    <property type="entry name" value="ALYTICPTASE"/>
</dbReference>
<evidence type="ECO:0000256" key="3">
    <source>
        <dbReference type="ARBA" id="ARBA00022729"/>
    </source>
</evidence>
<comment type="similarity">
    <text evidence="1">Belongs to the peptidase S1 family.</text>
</comment>
<dbReference type="EMBL" id="BAAATA010000025">
    <property type="protein sequence ID" value="GAA2498570.1"/>
    <property type="molecule type" value="Genomic_DNA"/>
</dbReference>
<proteinExistence type="inferred from homology"/>
<keyword evidence="4" id="KW-0378">Hydrolase</keyword>
<evidence type="ECO:0000256" key="7">
    <source>
        <dbReference type="ARBA" id="ARBA00023157"/>
    </source>
</evidence>
<dbReference type="InterPro" id="IPR001254">
    <property type="entry name" value="Trypsin_dom"/>
</dbReference>
<dbReference type="Pfam" id="PF02983">
    <property type="entry name" value="Pro_Al_protease"/>
    <property type="match status" value="1"/>
</dbReference>
<dbReference type="RefSeq" id="WP_425582702.1">
    <property type="nucleotide sequence ID" value="NZ_BAAATA010000025.1"/>
</dbReference>
<gene>
    <name evidence="11" type="ORF">GCM10010406_38880</name>
</gene>
<evidence type="ECO:0000313" key="11">
    <source>
        <dbReference type="EMBL" id="GAA2498570.1"/>
    </source>
</evidence>
<keyword evidence="7" id="KW-1015">Disulfide bond</keyword>
<dbReference type="SUPFAM" id="SSF50494">
    <property type="entry name" value="Trypsin-like serine proteases"/>
    <property type="match status" value="1"/>
</dbReference>
<comment type="caution">
    <text evidence="11">The sequence shown here is derived from an EMBL/GenBank/DDBJ whole genome shotgun (WGS) entry which is preliminary data.</text>
</comment>
<dbReference type="InterPro" id="IPR001316">
    <property type="entry name" value="Pept_S1A_streptogrisin"/>
</dbReference>
<dbReference type="Gene3D" id="2.40.10.10">
    <property type="entry name" value="Trypsin-like serine proteases"/>
    <property type="match status" value="2"/>
</dbReference>
<accession>A0ABN3MC44</accession>
<feature type="domain" description="Peptidase S1A alpha-lytic prodomain" evidence="10">
    <location>
        <begin position="60"/>
        <end position="109"/>
    </location>
</feature>
<keyword evidence="5" id="KW-0720">Serine protease</keyword>
<protein>
    <submittedName>
        <fullName evidence="11">S1 family peptidase</fullName>
    </submittedName>
</protein>
<dbReference type="InterPro" id="IPR004236">
    <property type="entry name" value="Pept_S1_alpha_lytic"/>
</dbReference>
<dbReference type="CDD" id="cd21112">
    <property type="entry name" value="alphaLP-like"/>
    <property type="match status" value="1"/>
</dbReference>
<evidence type="ECO:0000313" key="12">
    <source>
        <dbReference type="Proteomes" id="UP001501358"/>
    </source>
</evidence>
<keyword evidence="6" id="KW-0865">Zymogen</keyword>
<evidence type="ECO:0000256" key="8">
    <source>
        <dbReference type="SAM" id="MobiDB-lite"/>
    </source>
</evidence>